<sequence length="110" mass="12924">MSRQFEYQLKRMLQHELRHLQEKASFQELTEPCQTKFKSDLRKDFENKFRNIFSEAFQEATSLEKSTESTEVKLTHESPEGETTSHVKFTAEVEQIDEQGFQNDNLSSSS</sequence>
<keyword evidence="3" id="KW-1185">Reference proteome</keyword>
<protein>
    <submittedName>
        <fullName evidence="2">Uncharacterized protein</fullName>
    </submittedName>
</protein>
<comment type="caution">
    <text evidence="2">The sequence shown here is derived from an EMBL/GenBank/DDBJ whole genome shotgun (WGS) entry which is preliminary data.</text>
</comment>
<name>A0A6A6KX10_HEVBR</name>
<accession>A0A6A6KX10</accession>
<dbReference type="Proteomes" id="UP000467840">
    <property type="component" value="Chromosome 7"/>
</dbReference>
<feature type="compositionally biased region" description="Basic and acidic residues" evidence="1">
    <location>
        <begin position="65"/>
        <end position="87"/>
    </location>
</feature>
<dbReference type="AlphaFoldDB" id="A0A6A6KX10"/>
<feature type="region of interest" description="Disordered" evidence="1">
    <location>
        <begin position="64"/>
        <end position="87"/>
    </location>
</feature>
<evidence type="ECO:0000313" key="2">
    <source>
        <dbReference type="EMBL" id="KAF2293552.1"/>
    </source>
</evidence>
<evidence type="ECO:0000313" key="3">
    <source>
        <dbReference type="Proteomes" id="UP000467840"/>
    </source>
</evidence>
<dbReference type="EMBL" id="JAAGAX010000013">
    <property type="protein sequence ID" value="KAF2293552.1"/>
    <property type="molecule type" value="Genomic_DNA"/>
</dbReference>
<organism evidence="2 3">
    <name type="scientific">Hevea brasiliensis</name>
    <name type="common">Para rubber tree</name>
    <name type="synonym">Siphonia brasiliensis</name>
    <dbReference type="NCBI Taxonomy" id="3981"/>
    <lineage>
        <taxon>Eukaryota</taxon>
        <taxon>Viridiplantae</taxon>
        <taxon>Streptophyta</taxon>
        <taxon>Embryophyta</taxon>
        <taxon>Tracheophyta</taxon>
        <taxon>Spermatophyta</taxon>
        <taxon>Magnoliopsida</taxon>
        <taxon>eudicotyledons</taxon>
        <taxon>Gunneridae</taxon>
        <taxon>Pentapetalae</taxon>
        <taxon>rosids</taxon>
        <taxon>fabids</taxon>
        <taxon>Malpighiales</taxon>
        <taxon>Euphorbiaceae</taxon>
        <taxon>Crotonoideae</taxon>
        <taxon>Micrandreae</taxon>
        <taxon>Hevea</taxon>
    </lineage>
</organism>
<evidence type="ECO:0000256" key="1">
    <source>
        <dbReference type="SAM" id="MobiDB-lite"/>
    </source>
</evidence>
<gene>
    <name evidence="2" type="ORF">GH714_002766</name>
</gene>
<reference evidence="2 3" key="1">
    <citation type="journal article" date="2020" name="Mol. Plant">
        <title>The Chromosome-Based Rubber Tree Genome Provides New Insights into Spurge Genome Evolution and Rubber Biosynthesis.</title>
        <authorList>
            <person name="Liu J."/>
            <person name="Shi C."/>
            <person name="Shi C.C."/>
            <person name="Li W."/>
            <person name="Zhang Q.J."/>
            <person name="Zhang Y."/>
            <person name="Li K."/>
            <person name="Lu H.F."/>
            <person name="Shi C."/>
            <person name="Zhu S.T."/>
            <person name="Xiao Z.Y."/>
            <person name="Nan H."/>
            <person name="Yue Y."/>
            <person name="Zhu X.G."/>
            <person name="Wu Y."/>
            <person name="Hong X.N."/>
            <person name="Fan G.Y."/>
            <person name="Tong Y."/>
            <person name="Zhang D."/>
            <person name="Mao C.L."/>
            <person name="Liu Y.L."/>
            <person name="Hao S.J."/>
            <person name="Liu W.Q."/>
            <person name="Lv M.Q."/>
            <person name="Zhang H.B."/>
            <person name="Liu Y."/>
            <person name="Hu-Tang G.R."/>
            <person name="Wang J.P."/>
            <person name="Wang J.H."/>
            <person name="Sun Y.H."/>
            <person name="Ni S.B."/>
            <person name="Chen W.B."/>
            <person name="Zhang X.C."/>
            <person name="Jiao Y.N."/>
            <person name="Eichler E.E."/>
            <person name="Li G.H."/>
            <person name="Liu X."/>
            <person name="Gao L.Z."/>
        </authorList>
    </citation>
    <scope>NUCLEOTIDE SEQUENCE [LARGE SCALE GENOMIC DNA]</scope>
    <source>
        <strain evidence="3">cv. GT1</strain>
        <tissue evidence="2">Leaf</tissue>
    </source>
</reference>
<proteinExistence type="predicted"/>